<dbReference type="GO" id="GO:0016746">
    <property type="term" value="F:acyltransferase activity"/>
    <property type="evidence" value="ECO:0007669"/>
    <property type="project" value="UniProtKB-KW"/>
</dbReference>
<sequence length="161" mass="17263">MRFARADLDHPAVVALLEHHVREAHRNSPPGSVFALDLSGLRVPEIRVWSAWDGDMLLGIGAWKALGGGDAELKSMRTAPGCERRGVGKAMLAHLIAEARAAGMTRLLLETGTNDAFAPARVMYEAAGFVPTGAFGDYVLTDFNRCYALSLSRDVSARALG</sequence>
<dbReference type="Proteomes" id="UP001597283">
    <property type="component" value="Unassembled WGS sequence"/>
</dbReference>
<dbReference type="Gene3D" id="3.40.630.30">
    <property type="match status" value="1"/>
</dbReference>
<evidence type="ECO:0000256" key="1">
    <source>
        <dbReference type="ARBA" id="ARBA00022679"/>
    </source>
</evidence>
<evidence type="ECO:0000256" key="2">
    <source>
        <dbReference type="ARBA" id="ARBA00023315"/>
    </source>
</evidence>
<protein>
    <submittedName>
        <fullName evidence="4">GNAT family N-acetyltransferase</fullName>
        <ecNumber evidence="4">2.3.-.-</ecNumber>
    </submittedName>
</protein>
<comment type="caution">
    <text evidence="4">The sequence shown here is derived from an EMBL/GenBank/DDBJ whole genome shotgun (WGS) entry which is preliminary data.</text>
</comment>
<evidence type="ECO:0000313" key="4">
    <source>
        <dbReference type="EMBL" id="MFD1788969.1"/>
    </source>
</evidence>
<dbReference type="Pfam" id="PF00583">
    <property type="entry name" value="Acetyltransf_1"/>
    <property type="match status" value="1"/>
</dbReference>
<dbReference type="CDD" id="cd04301">
    <property type="entry name" value="NAT_SF"/>
    <property type="match status" value="1"/>
</dbReference>
<dbReference type="RefSeq" id="WP_380941339.1">
    <property type="nucleotide sequence ID" value="NZ_JBHUFC010000006.1"/>
</dbReference>
<reference evidence="5" key="1">
    <citation type="journal article" date="2019" name="Int. J. Syst. Evol. Microbiol.">
        <title>The Global Catalogue of Microorganisms (GCM) 10K type strain sequencing project: providing services to taxonomists for standard genome sequencing and annotation.</title>
        <authorList>
            <consortium name="The Broad Institute Genomics Platform"/>
            <consortium name="The Broad Institute Genome Sequencing Center for Infectious Disease"/>
            <person name="Wu L."/>
            <person name="Ma J."/>
        </authorList>
    </citation>
    <scope>NUCLEOTIDE SEQUENCE [LARGE SCALE GENOMIC DNA]</scope>
    <source>
        <strain evidence="5">Q85</strain>
    </source>
</reference>
<name>A0ABW4NHD9_9SPHN</name>
<dbReference type="InterPro" id="IPR050832">
    <property type="entry name" value="Bact_Acetyltransf"/>
</dbReference>
<evidence type="ECO:0000313" key="5">
    <source>
        <dbReference type="Proteomes" id="UP001597283"/>
    </source>
</evidence>
<dbReference type="PROSITE" id="PS51186">
    <property type="entry name" value="GNAT"/>
    <property type="match status" value="1"/>
</dbReference>
<accession>A0ABW4NHD9</accession>
<gene>
    <name evidence="4" type="ORF">ACFSC3_15495</name>
</gene>
<keyword evidence="1 4" id="KW-0808">Transferase</keyword>
<organism evidence="4 5">
    <name type="scientific">Sphingomonas floccifaciens</name>
    <dbReference type="NCBI Taxonomy" id="1844115"/>
    <lineage>
        <taxon>Bacteria</taxon>
        <taxon>Pseudomonadati</taxon>
        <taxon>Pseudomonadota</taxon>
        <taxon>Alphaproteobacteria</taxon>
        <taxon>Sphingomonadales</taxon>
        <taxon>Sphingomonadaceae</taxon>
        <taxon>Sphingomonas</taxon>
    </lineage>
</organism>
<dbReference type="PANTHER" id="PTHR43877">
    <property type="entry name" value="AMINOALKYLPHOSPHONATE N-ACETYLTRANSFERASE-RELATED-RELATED"/>
    <property type="match status" value="1"/>
</dbReference>
<keyword evidence="5" id="KW-1185">Reference proteome</keyword>
<keyword evidence="2 4" id="KW-0012">Acyltransferase</keyword>
<feature type="domain" description="N-acetyltransferase" evidence="3">
    <location>
        <begin position="1"/>
        <end position="156"/>
    </location>
</feature>
<dbReference type="EC" id="2.3.-.-" evidence="4"/>
<dbReference type="PANTHER" id="PTHR43877:SF5">
    <property type="entry name" value="BLL8307 PROTEIN"/>
    <property type="match status" value="1"/>
</dbReference>
<dbReference type="SUPFAM" id="SSF55729">
    <property type="entry name" value="Acyl-CoA N-acyltransferases (Nat)"/>
    <property type="match status" value="1"/>
</dbReference>
<evidence type="ECO:0000259" key="3">
    <source>
        <dbReference type="PROSITE" id="PS51186"/>
    </source>
</evidence>
<dbReference type="InterPro" id="IPR016181">
    <property type="entry name" value="Acyl_CoA_acyltransferase"/>
</dbReference>
<dbReference type="InterPro" id="IPR000182">
    <property type="entry name" value="GNAT_dom"/>
</dbReference>
<dbReference type="EMBL" id="JBHUFC010000006">
    <property type="protein sequence ID" value="MFD1788969.1"/>
    <property type="molecule type" value="Genomic_DNA"/>
</dbReference>
<proteinExistence type="predicted"/>